<name>I7GN32_MACFA</name>
<protein>
    <submittedName>
        <fullName evidence="1">Macaca fascicularis brain cDNA clone: QmoA-10974, similar to human KIAA0355 (KIAA0355), mRNA, RefSeq: NM_014686.2</fullName>
    </submittedName>
</protein>
<dbReference type="AlphaFoldDB" id="I7GN32"/>
<organism evidence="1">
    <name type="scientific">Macaca fascicularis</name>
    <name type="common">Crab-eating macaque</name>
    <name type="synonym">Cynomolgus monkey</name>
    <dbReference type="NCBI Taxonomy" id="9541"/>
    <lineage>
        <taxon>Eukaryota</taxon>
        <taxon>Metazoa</taxon>
        <taxon>Chordata</taxon>
        <taxon>Craniata</taxon>
        <taxon>Vertebrata</taxon>
        <taxon>Euteleostomi</taxon>
        <taxon>Mammalia</taxon>
        <taxon>Eutheria</taxon>
        <taxon>Euarchontoglires</taxon>
        <taxon>Primates</taxon>
        <taxon>Haplorrhini</taxon>
        <taxon>Catarrhini</taxon>
        <taxon>Cercopithecidae</taxon>
        <taxon>Cercopithecinae</taxon>
        <taxon>Macaca</taxon>
    </lineage>
</organism>
<dbReference type="EMBL" id="AB173898">
    <property type="protein sequence ID" value="BAE90960.1"/>
    <property type="molecule type" value="mRNA"/>
</dbReference>
<reference evidence="1" key="1">
    <citation type="journal article" date="2007" name="PLoS Biol.">
        <title>Rate of evolution in brain-expressed genes in humans and other primates.</title>
        <authorList>
            <person name="Wang H.-Y."/>
            <person name="Chien H.-C."/>
            <person name="Osada N."/>
            <person name="Hashimoto K."/>
            <person name="Sugano S."/>
            <person name="Gojobori T."/>
            <person name="Chou C.-K."/>
            <person name="Tsai S.-F."/>
            <person name="Wu C.-I."/>
            <person name="Shen C.-K.J."/>
        </authorList>
    </citation>
    <scope>NUCLEOTIDE SEQUENCE</scope>
</reference>
<proteinExistence type="evidence at transcript level"/>
<accession>I7GN32</accession>
<sequence length="78" mass="8852">MGEKGVLHTFKPPDLVRSHCHEYSKGKVHLHDPVTCHEAPPPTLRITTGHEIWVGTQSQTISDMNTFQKKIYMQPTTT</sequence>
<evidence type="ECO:0000313" key="1">
    <source>
        <dbReference type="EMBL" id="BAE90960.1"/>
    </source>
</evidence>